<dbReference type="GO" id="GO:0080030">
    <property type="term" value="F:methyl indole-3-acetate esterase activity"/>
    <property type="evidence" value="ECO:0007669"/>
    <property type="project" value="TreeGrafter"/>
</dbReference>
<dbReference type="EMBL" id="JXTC01000004">
    <property type="protein sequence ID" value="POO02719.1"/>
    <property type="molecule type" value="Genomic_DNA"/>
</dbReference>
<evidence type="ECO:0000313" key="2">
    <source>
        <dbReference type="EMBL" id="POO02719.1"/>
    </source>
</evidence>
<organism evidence="2 3">
    <name type="scientific">Trema orientale</name>
    <name type="common">Charcoal tree</name>
    <name type="synonym">Celtis orientalis</name>
    <dbReference type="NCBI Taxonomy" id="63057"/>
    <lineage>
        <taxon>Eukaryota</taxon>
        <taxon>Viridiplantae</taxon>
        <taxon>Streptophyta</taxon>
        <taxon>Embryophyta</taxon>
        <taxon>Tracheophyta</taxon>
        <taxon>Spermatophyta</taxon>
        <taxon>Magnoliopsida</taxon>
        <taxon>eudicotyledons</taxon>
        <taxon>Gunneridae</taxon>
        <taxon>Pentapetalae</taxon>
        <taxon>rosids</taxon>
        <taxon>fabids</taxon>
        <taxon>Rosales</taxon>
        <taxon>Cannabaceae</taxon>
        <taxon>Trema</taxon>
    </lineage>
</organism>
<dbReference type="Proteomes" id="UP000237000">
    <property type="component" value="Unassembled WGS sequence"/>
</dbReference>
<keyword evidence="2" id="KW-0378">Hydrolase</keyword>
<dbReference type="PANTHER" id="PTHR10992">
    <property type="entry name" value="METHYLESTERASE FAMILY MEMBER"/>
    <property type="match status" value="1"/>
</dbReference>
<dbReference type="GO" id="GO:0080032">
    <property type="term" value="F:methyl jasmonate esterase activity"/>
    <property type="evidence" value="ECO:0007669"/>
    <property type="project" value="TreeGrafter"/>
</dbReference>
<dbReference type="OrthoDB" id="408373at2759"/>
<accession>A0A2P5FY58</accession>
<proteinExistence type="predicted"/>
<dbReference type="Pfam" id="PF00561">
    <property type="entry name" value="Abhydrolase_1"/>
    <property type="match status" value="1"/>
</dbReference>
<dbReference type="InParanoid" id="A0A2P5FY58"/>
<dbReference type="PANTHER" id="PTHR10992:SF943">
    <property type="entry name" value="METHYLESTERASE 10"/>
    <property type="match status" value="1"/>
</dbReference>
<keyword evidence="3" id="KW-1185">Reference proteome</keyword>
<dbReference type="Gene3D" id="3.40.50.1820">
    <property type="entry name" value="alpha/beta hydrolase"/>
    <property type="match status" value="1"/>
</dbReference>
<name>A0A2P5FY58_TREOI</name>
<feature type="domain" description="AB hydrolase-1" evidence="1">
    <location>
        <begin position="7"/>
        <end position="115"/>
    </location>
</feature>
<dbReference type="SUPFAM" id="SSF53474">
    <property type="entry name" value="alpha/beta-Hydrolases"/>
    <property type="match status" value="1"/>
</dbReference>
<sequence>MAEKTHHFVLVHGICHGAWCWYKLVPLLKSLGHRITALDMSSSGVDPKRVDQITSFSDYIRPLMEFMESLPQHEKVVLVGHSYGGMGISLAMEYFPEKILVAIYVTAFIPNSESPPATLVQEVLYGYNITFFFIIIY</sequence>
<dbReference type="GO" id="GO:0080031">
    <property type="term" value="F:methyl salicylate esterase activity"/>
    <property type="evidence" value="ECO:0007669"/>
    <property type="project" value="TreeGrafter"/>
</dbReference>
<reference evidence="3" key="1">
    <citation type="submission" date="2016-06" db="EMBL/GenBank/DDBJ databases">
        <title>Parallel loss of symbiosis genes in relatives of nitrogen-fixing non-legume Parasponia.</title>
        <authorList>
            <person name="Van Velzen R."/>
            <person name="Holmer R."/>
            <person name="Bu F."/>
            <person name="Rutten L."/>
            <person name="Van Zeijl A."/>
            <person name="Liu W."/>
            <person name="Santuari L."/>
            <person name="Cao Q."/>
            <person name="Sharma T."/>
            <person name="Shen D."/>
            <person name="Roswanjaya Y."/>
            <person name="Wardhani T."/>
            <person name="Kalhor M.S."/>
            <person name="Jansen J."/>
            <person name="Van den Hoogen J."/>
            <person name="Gungor B."/>
            <person name="Hartog M."/>
            <person name="Hontelez J."/>
            <person name="Verver J."/>
            <person name="Yang W.-C."/>
            <person name="Schijlen E."/>
            <person name="Repin R."/>
            <person name="Schilthuizen M."/>
            <person name="Schranz E."/>
            <person name="Heidstra R."/>
            <person name="Miyata K."/>
            <person name="Fedorova E."/>
            <person name="Kohlen W."/>
            <person name="Bisseling T."/>
            <person name="Smit S."/>
            <person name="Geurts R."/>
        </authorList>
    </citation>
    <scope>NUCLEOTIDE SEQUENCE [LARGE SCALE GENOMIC DNA]</scope>
    <source>
        <strain evidence="3">cv. RG33-2</strain>
    </source>
</reference>
<dbReference type="InterPro" id="IPR029058">
    <property type="entry name" value="AB_hydrolase_fold"/>
</dbReference>
<protein>
    <submittedName>
        <fullName evidence="2">Alpha/beta hydrolase fold</fullName>
    </submittedName>
</protein>
<evidence type="ECO:0000313" key="3">
    <source>
        <dbReference type="Proteomes" id="UP000237000"/>
    </source>
</evidence>
<dbReference type="GO" id="GO:0009696">
    <property type="term" value="P:salicylic acid metabolic process"/>
    <property type="evidence" value="ECO:0007669"/>
    <property type="project" value="TreeGrafter"/>
</dbReference>
<dbReference type="AlphaFoldDB" id="A0A2P5FY58"/>
<dbReference type="STRING" id="63057.A0A2P5FY58"/>
<dbReference type="InterPro" id="IPR045889">
    <property type="entry name" value="MES/HNL"/>
</dbReference>
<dbReference type="InterPro" id="IPR000073">
    <property type="entry name" value="AB_hydrolase_1"/>
</dbReference>
<gene>
    <name evidence="2" type="ORF">TorRG33x02_017050</name>
</gene>
<dbReference type="GO" id="GO:0009694">
    <property type="term" value="P:jasmonic acid metabolic process"/>
    <property type="evidence" value="ECO:0007669"/>
    <property type="project" value="TreeGrafter"/>
</dbReference>
<evidence type="ECO:0000259" key="1">
    <source>
        <dbReference type="Pfam" id="PF00561"/>
    </source>
</evidence>
<comment type="caution">
    <text evidence="2">The sequence shown here is derived from an EMBL/GenBank/DDBJ whole genome shotgun (WGS) entry which is preliminary data.</text>
</comment>